<evidence type="ECO:0000256" key="5">
    <source>
        <dbReference type="ARBA" id="ARBA00022729"/>
    </source>
</evidence>
<evidence type="ECO:0000313" key="17">
    <source>
        <dbReference type="Proteomes" id="UP000218968"/>
    </source>
</evidence>
<comment type="subcellular location">
    <subcellularLocation>
        <location evidence="1 9">Cell outer membrane</location>
        <topology evidence="1 9">Multi-pass membrane protein</topology>
    </subcellularLocation>
</comment>
<dbReference type="InterPro" id="IPR037066">
    <property type="entry name" value="Plug_dom_sf"/>
</dbReference>
<dbReference type="InterPro" id="IPR036942">
    <property type="entry name" value="Beta-barrel_TonB_sf"/>
</dbReference>
<evidence type="ECO:0000256" key="12">
    <source>
        <dbReference type="SAM" id="MobiDB-lite"/>
    </source>
</evidence>
<evidence type="ECO:0000313" key="16">
    <source>
        <dbReference type="EMBL" id="ATD66603.1"/>
    </source>
</evidence>
<evidence type="ECO:0000259" key="14">
    <source>
        <dbReference type="Pfam" id="PF00593"/>
    </source>
</evidence>
<evidence type="ECO:0000256" key="3">
    <source>
        <dbReference type="ARBA" id="ARBA00022452"/>
    </source>
</evidence>
<dbReference type="InterPro" id="IPR012910">
    <property type="entry name" value="Plug_dom"/>
</dbReference>
<keyword evidence="3 9" id="KW-1134">Transmembrane beta strand</keyword>
<evidence type="ECO:0000256" key="10">
    <source>
        <dbReference type="PROSITE-ProRule" id="PRU10144"/>
    </source>
</evidence>
<organism evidence="16 17">
    <name type="scientific">Luteimonas chenhongjianii</name>
    <dbReference type="NCBI Taxonomy" id="2006110"/>
    <lineage>
        <taxon>Bacteria</taxon>
        <taxon>Pseudomonadati</taxon>
        <taxon>Pseudomonadota</taxon>
        <taxon>Gammaproteobacteria</taxon>
        <taxon>Lysobacterales</taxon>
        <taxon>Lysobacteraceae</taxon>
        <taxon>Luteimonas</taxon>
    </lineage>
</organism>
<evidence type="ECO:0000256" key="1">
    <source>
        <dbReference type="ARBA" id="ARBA00004571"/>
    </source>
</evidence>
<feature type="region of interest" description="Disordered" evidence="12">
    <location>
        <begin position="23"/>
        <end position="46"/>
    </location>
</feature>
<sequence>MKRPIAAAVGYIVFMAATGAQAADPPTAASEDDAAGDLTSEAERARNDRVTRLDAVITTGTRSAKAVDKIPGAITLVSSAEVSRTLALTDDATAVLARSVPGYAESSQAMSNTGETLRGRIPLRLFDGIPQGSPLREGTRNGTFTDMGVVERVEVINGPSAAEGIGAAGGIINYISKSAVNEGNEFTFGTRYSTQLEDDSSIYKVGLTWAHKRDDFDMYLAGTRVDRGMTWDANGRRIGMHPSGSLADSTSDNLFAKFGYNFGESGYQRIQLTLSTFELVGKDNYIQEIGSGDRSIGVTDTSIRGGYPGSFTPFNDFSQGQLKYTHADFLGGTLTVDAYKASQAMRYLASITEDKQDPAIAPLGTLIDQSEINSQKKGFRSSWSKSDIFGVAGLELQAGLDLVEDTAEQNLALTNRTWVPPIDYSSWAPYVQLSWDVGPVTISGGLRQENGKLDVDTWQSIWWNNRVTVDGGSLDYQTNLPNLGAIWRFADGWSAFGSWGKGFTLPNVGIALRNINTPGHSVAEVTDLQAIIVENKELGLTWRGQRAALSGSVYRSSSDFGATLSIDPRTRDYVLNRAPVEIEGVEVTGEFRFAEDLRGTMVYAKSLGYTSFTAGGPLNKKMGVSDINPPKLVTSLTWDYSDSGNVTLGQTTLLSRAINEGSTAFEQTKGYTLWDLEMNYDTGRYGRFSVGVENLTDKFYILSLSQIDGYRNYFAGRGRVFSVGYSYTF</sequence>
<feature type="chain" id="PRO_5012200232" evidence="13">
    <location>
        <begin position="23"/>
        <end position="729"/>
    </location>
</feature>
<evidence type="ECO:0000256" key="8">
    <source>
        <dbReference type="ARBA" id="ARBA00023237"/>
    </source>
</evidence>
<evidence type="ECO:0000259" key="15">
    <source>
        <dbReference type="Pfam" id="PF07715"/>
    </source>
</evidence>
<evidence type="ECO:0000256" key="6">
    <source>
        <dbReference type="ARBA" id="ARBA00023077"/>
    </source>
</evidence>
<dbReference type="PANTHER" id="PTHR30069">
    <property type="entry name" value="TONB-DEPENDENT OUTER MEMBRANE RECEPTOR"/>
    <property type="match status" value="1"/>
</dbReference>
<accession>A0A290XBZ4</accession>
<dbReference type="GO" id="GO:0015344">
    <property type="term" value="F:siderophore uptake transmembrane transporter activity"/>
    <property type="evidence" value="ECO:0007669"/>
    <property type="project" value="TreeGrafter"/>
</dbReference>
<evidence type="ECO:0000256" key="2">
    <source>
        <dbReference type="ARBA" id="ARBA00022448"/>
    </source>
</evidence>
<keyword evidence="7 9" id="KW-0472">Membrane</keyword>
<keyword evidence="17" id="KW-1185">Reference proteome</keyword>
<comment type="similarity">
    <text evidence="9 11">Belongs to the TonB-dependent receptor family.</text>
</comment>
<dbReference type="InterPro" id="IPR039426">
    <property type="entry name" value="TonB-dep_rcpt-like"/>
</dbReference>
<evidence type="ECO:0000256" key="11">
    <source>
        <dbReference type="RuleBase" id="RU003357"/>
    </source>
</evidence>
<keyword evidence="6 11" id="KW-0798">TonB box</keyword>
<dbReference type="PROSITE" id="PS52016">
    <property type="entry name" value="TONB_DEPENDENT_REC_3"/>
    <property type="match status" value="1"/>
</dbReference>
<reference evidence="17" key="1">
    <citation type="submission" date="2017-09" db="EMBL/GenBank/DDBJ databases">
        <title>Luteimonas liuhanmingii sp.nov., isolated from the intestinal contents of Tibetan Plateau Pika in Yushu, Qinghai Province, China.</title>
        <authorList>
            <person name="Gui Z."/>
        </authorList>
    </citation>
    <scope>NUCLEOTIDE SEQUENCE [LARGE SCALE GENOMIC DNA]</scope>
    <source>
        <strain evidence="17">100111</strain>
    </source>
</reference>
<dbReference type="PANTHER" id="PTHR30069:SF42">
    <property type="entry name" value="FERRIC AEROBACTIN RECEPTOR"/>
    <property type="match status" value="1"/>
</dbReference>
<evidence type="ECO:0000256" key="9">
    <source>
        <dbReference type="PROSITE-ProRule" id="PRU01360"/>
    </source>
</evidence>
<evidence type="ECO:0000256" key="13">
    <source>
        <dbReference type="SAM" id="SignalP"/>
    </source>
</evidence>
<dbReference type="EMBL" id="CP023406">
    <property type="protein sequence ID" value="ATD66603.1"/>
    <property type="molecule type" value="Genomic_DNA"/>
</dbReference>
<dbReference type="Pfam" id="PF00593">
    <property type="entry name" value="TonB_dep_Rec_b-barrel"/>
    <property type="match status" value="1"/>
</dbReference>
<dbReference type="Pfam" id="PF07715">
    <property type="entry name" value="Plug"/>
    <property type="match status" value="1"/>
</dbReference>
<dbReference type="GO" id="GO:0044718">
    <property type="term" value="P:siderophore transmembrane transport"/>
    <property type="evidence" value="ECO:0007669"/>
    <property type="project" value="TreeGrafter"/>
</dbReference>
<evidence type="ECO:0000256" key="4">
    <source>
        <dbReference type="ARBA" id="ARBA00022692"/>
    </source>
</evidence>
<dbReference type="AlphaFoldDB" id="A0A290XBZ4"/>
<keyword evidence="2 9" id="KW-0813">Transport</keyword>
<keyword evidence="5 13" id="KW-0732">Signal</keyword>
<keyword evidence="8 9" id="KW-0998">Cell outer membrane</keyword>
<evidence type="ECO:0000256" key="7">
    <source>
        <dbReference type="ARBA" id="ARBA00023136"/>
    </source>
</evidence>
<protein>
    <submittedName>
        <fullName evidence="16">TonB-dependent receptor</fullName>
    </submittedName>
</protein>
<dbReference type="RefSeq" id="WP_096296931.1">
    <property type="nucleotide sequence ID" value="NZ_CP023406.1"/>
</dbReference>
<dbReference type="OrthoDB" id="8670144at2"/>
<proteinExistence type="inferred from homology"/>
<dbReference type="SUPFAM" id="SSF56935">
    <property type="entry name" value="Porins"/>
    <property type="match status" value="1"/>
</dbReference>
<feature type="short sequence motif" description="TonB C-terminal box" evidence="10">
    <location>
        <begin position="712"/>
        <end position="729"/>
    </location>
</feature>
<feature type="domain" description="TonB-dependent receptor plug" evidence="15">
    <location>
        <begin position="68"/>
        <end position="171"/>
    </location>
</feature>
<feature type="domain" description="TonB-dependent receptor-like beta-barrel" evidence="14">
    <location>
        <begin position="296"/>
        <end position="695"/>
    </location>
</feature>
<dbReference type="InterPro" id="IPR010917">
    <property type="entry name" value="TonB_rcpt_CS"/>
</dbReference>
<dbReference type="InterPro" id="IPR000531">
    <property type="entry name" value="Beta-barrel_TonB"/>
</dbReference>
<keyword evidence="16" id="KW-0675">Receptor</keyword>
<dbReference type="Proteomes" id="UP000218968">
    <property type="component" value="Chromosome"/>
</dbReference>
<keyword evidence="4 9" id="KW-0812">Transmembrane</keyword>
<dbReference type="Gene3D" id="2.40.170.20">
    <property type="entry name" value="TonB-dependent receptor, beta-barrel domain"/>
    <property type="match status" value="1"/>
</dbReference>
<dbReference type="Gene3D" id="2.170.130.10">
    <property type="entry name" value="TonB-dependent receptor, plug domain"/>
    <property type="match status" value="1"/>
</dbReference>
<name>A0A290XBZ4_9GAMM</name>
<dbReference type="GO" id="GO:0009279">
    <property type="term" value="C:cell outer membrane"/>
    <property type="evidence" value="ECO:0007669"/>
    <property type="project" value="UniProtKB-SubCell"/>
</dbReference>
<dbReference type="PROSITE" id="PS01156">
    <property type="entry name" value="TONB_DEPENDENT_REC_2"/>
    <property type="match status" value="1"/>
</dbReference>
<dbReference type="KEGG" id="lum:CNR27_03335"/>
<feature type="signal peptide" evidence="13">
    <location>
        <begin position="1"/>
        <end position="22"/>
    </location>
</feature>
<gene>
    <name evidence="16" type="ORF">CNR27_03335</name>
</gene>